<protein>
    <recommendedName>
        <fullName evidence="7">DUF3817 domain-containing protein</fullName>
    </recommendedName>
</protein>
<dbReference type="PANTHER" id="PTHR40077:SF1">
    <property type="entry name" value="MEMBRANE PROTEIN"/>
    <property type="match status" value="1"/>
</dbReference>
<proteinExistence type="predicted"/>
<evidence type="ECO:0000256" key="4">
    <source>
        <dbReference type="ARBA" id="ARBA00022989"/>
    </source>
</evidence>
<keyword evidence="3 6" id="KW-0812">Transmembrane</keyword>
<evidence type="ECO:0000313" key="8">
    <source>
        <dbReference type="EMBL" id="GAA0949120.1"/>
    </source>
</evidence>
<evidence type="ECO:0000313" key="9">
    <source>
        <dbReference type="Proteomes" id="UP001500665"/>
    </source>
</evidence>
<gene>
    <name evidence="8" type="ORF">GCM10009550_26100</name>
</gene>
<dbReference type="Proteomes" id="UP001500665">
    <property type="component" value="Unassembled WGS sequence"/>
</dbReference>
<evidence type="ECO:0000256" key="1">
    <source>
        <dbReference type="ARBA" id="ARBA00004651"/>
    </source>
</evidence>
<accession>A0ABN1QYX3</accession>
<feature type="transmembrane region" description="Helical" evidence="6">
    <location>
        <begin position="74"/>
        <end position="97"/>
    </location>
</feature>
<name>A0ABN1QYX3_9ACTN</name>
<evidence type="ECO:0000256" key="6">
    <source>
        <dbReference type="SAM" id="Phobius"/>
    </source>
</evidence>
<dbReference type="PANTHER" id="PTHR40077">
    <property type="entry name" value="MEMBRANE PROTEIN-RELATED"/>
    <property type="match status" value="1"/>
</dbReference>
<keyword evidence="9" id="KW-1185">Reference proteome</keyword>
<dbReference type="NCBIfam" id="TIGR03954">
    <property type="entry name" value="integ_memb_HG"/>
    <property type="match status" value="1"/>
</dbReference>
<evidence type="ECO:0000259" key="7">
    <source>
        <dbReference type="Pfam" id="PF12823"/>
    </source>
</evidence>
<feature type="transmembrane region" description="Helical" evidence="6">
    <location>
        <begin position="47"/>
        <end position="68"/>
    </location>
</feature>
<sequence length="120" mass="13059">MTDKGWDRLIVRAFSVIAAVEAFTWAGLLIGMYFKYVPETTELGVKIFGPLHGGVFMLYGVVAILAAVRLKWSFFWTTVLALVAAVPPFATVVFEVWARRSGRLTPQVPAAVPAADSAKA</sequence>
<evidence type="ECO:0000256" key="3">
    <source>
        <dbReference type="ARBA" id="ARBA00022692"/>
    </source>
</evidence>
<reference evidence="8 9" key="1">
    <citation type="journal article" date="2019" name="Int. J. Syst. Evol. Microbiol.">
        <title>The Global Catalogue of Microorganisms (GCM) 10K type strain sequencing project: providing services to taxonomists for standard genome sequencing and annotation.</title>
        <authorList>
            <consortium name="The Broad Institute Genomics Platform"/>
            <consortium name="The Broad Institute Genome Sequencing Center for Infectious Disease"/>
            <person name="Wu L."/>
            <person name="Ma J."/>
        </authorList>
    </citation>
    <scope>NUCLEOTIDE SEQUENCE [LARGE SCALE GENOMIC DNA]</scope>
    <source>
        <strain evidence="8 9">JCM 10696</strain>
    </source>
</reference>
<keyword evidence="4 6" id="KW-1133">Transmembrane helix</keyword>
<evidence type="ECO:0000256" key="5">
    <source>
        <dbReference type="ARBA" id="ARBA00023136"/>
    </source>
</evidence>
<keyword evidence="5 6" id="KW-0472">Membrane</keyword>
<dbReference type="InterPro" id="IPR023845">
    <property type="entry name" value="DUF3817_TM"/>
</dbReference>
<keyword evidence="2" id="KW-1003">Cell membrane</keyword>
<comment type="caution">
    <text evidence="8">The sequence shown here is derived from an EMBL/GenBank/DDBJ whole genome shotgun (WGS) entry which is preliminary data.</text>
</comment>
<comment type="subcellular location">
    <subcellularLocation>
        <location evidence="1">Cell membrane</location>
        <topology evidence="1">Multi-pass membrane protein</topology>
    </subcellularLocation>
</comment>
<dbReference type="Pfam" id="PF12823">
    <property type="entry name" value="DUF3817"/>
    <property type="match status" value="1"/>
</dbReference>
<evidence type="ECO:0000256" key="2">
    <source>
        <dbReference type="ARBA" id="ARBA00022475"/>
    </source>
</evidence>
<organism evidence="8 9">
    <name type="scientific">Actinocorallia libanotica</name>
    <dbReference type="NCBI Taxonomy" id="46162"/>
    <lineage>
        <taxon>Bacteria</taxon>
        <taxon>Bacillati</taxon>
        <taxon>Actinomycetota</taxon>
        <taxon>Actinomycetes</taxon>
        <taxon>Streptosporangiales</taxon>
        <taxon>Thermomonosporaceae</taxon>
        <taxon>Actinocorallia</taxon>
    </lineage>
</organism>
<feature type="domain" description="DUF3817" evidence="7">
    <location>
        <begin position="12"/>
        <end position="100"/>
    </location>
</feature>
<dbReference type="EMBL" id="BAAAHH010000008">
    <property type="protein sequence ID" value="GAA0949120.1"/>
    <property type="molecule type" value="Genomic_DNA"/>
</dbReference>
<dbReference type="RefSeq" id="WP_344240293.1">
    <property type="nucleotide sequence ID" value="NZ_BAAAHH010000008.1"/>
</dbReference>
<feature type="transmembrane region" description="Helical" evidence="6">
    <location>
        <begin position="12"/>
        <end position="35"/>
    </location>
</feature>